<name>A0ABT4XP05_9RHOB</name>
<sequence>MSQIKTEIGEIAYNPALEAFEALVTFHTIAGPQRVASAFRATLNADFDVISDGLLRDALQNFTRSGALRSRVAVAPEKPQHSLSENSQLAA</sequence>
<protein>
    <submittedName>
        <fullName evidence="1">Uncharacterized protein</fullName>
    </submittedName>
</protein>
<dbReference type="EMBL" id="JAQIOY010000001">
    <property type="protein sequence ID" value="MDA7423682.1"/>
    <property type="molecule type" value="Genomic_DNA"/>
</dbReference>
<evidence type="ECO:0000313" key="1">
    <source>
        <dbReference type="EMBL" id="MDA7423682.1"/>
    </source>
</evidence>
<reference evidence="1 2" key="1">
    <citation type="submission" date="2023-01" db="EMBL/GenBank/DDBJ databases">
        <title>Thalassococcus onchidii sp. nov., isolated from a marine invertebrate from the South China Sea.</title>
        <authorList>
            <person name="Xu S."/>
            <person name="Liu Z."/>
            <person name="Xu Y."/>
        </authorList>
    </citation>
    <scope>NUCLEOTIDE SEQUENCE [LARGE SCALE GENOMIC DNA]</scope>
    <source>
        <strain evidence="1 2">KCTC 32084</strain>
    </source>
</reference>
<organism evidence="1 2">
    <name type="scientific">Thalassococcus lentus</name>
    <dbReference type="NCBI Taxonomy" id="1210524"/>
    <lineage>
        <taxon>Bacteria</taxon>
        <taxon>Pseudomonadati</taxon>
        <taxon>Pseudomonadota</taxon>
        <taxon>Alphaproteobacteria</taxon>
        <taxon>Rhodobacterales</taxon>
        <taxon>Roseobacteraceae</taxon>
        <taxon>Thalassococcus</taxon>
    </lineage>
</organism>
<accession>A0ABT4XP05</accession>
<evidence type="ECO:0000313" key="2">
    <source>
        <dbReference type="Proteomes" id="UP001210720"/>
    </source>
</evidence>
<comment type="caution">
    <text evidence="1">The sequence shown here is derived from an EMBL/GenBank/DDBJ whole genome shotgun (WGS) entry which is preliminary data.</text>
</comment>
<gene>
    <name evidence="1" type="ORF">PFY00_02970</name>
</gene>
<dbReference type="RefSeq" id="WP_271431022.1">
    <property type="nucleotide sequence ID" value="NZ_JAQIOY010000001.1"/>
</dbReference>
<proteinExistence type="predicted"/>
<keyword evidence="2" id="KW-1185">Reference proteome</keyword>
<dbReference type="Proteomes" id="UP001210720">
    <property type="component" value="Unassembled WGS sequence"/>
</dbReference>